<comment type="caution">
    <text evidence="1">The sequence shown here is derived from an EMBL/GenBank/DDBJ whole genome shotgun (WGS) entry which is preliminary data.</text>
</comment>
<dbReference type="EMBL" id="JAAPAO010000718">
    <property type="protein sequence ID" value="KAF4654615.1"/>
    <property type="molecule type" value="Genomic_DNA"/>
</dbReference>
<sequence>DTCYQHYSLRIPLININGGSSVIMADWFALASSKGLQKNDGAAAHVFSKPQPLENLRAASIRSCSAPGSFAKEHPCDLDISNRNALISEEIPAVKVAWRALSVKNKKREKKPRVVTYEEMCEMVPFERLKGASPVYEPHPGDPIDLKISELLERRSSDLAKICRIYRRAPGHYLLNGRMVQLSLSSDPLHAESGGVSVMDGPLVSQCLVPYLQGSCATARYASLPDNSNCVDLSVHRGAARRQRLSFGDDHRAYEYSKLLGGPREGQARLDAMRIAVEQVELRRQHARTSAMSG</sequence>
<name>A0A7J6L5Y6_PERCH</name>
<protein>
    <submittedName>
        <fullName evidence="1">Uncharacterized protein</fullName>
    </submittedName>
</protein>
<reference evidence="1 2" key="1">
    <citation type="submission" date="2020-04" db="EMBL/GenBank/DDBJ databases">
        <title>Perkinsus chesapeaki whole genome sequence.</title>
        <authorList>
            <person name="Bogema D.R."/>
        </authorList>
    </citation>
    <scope>NUCLEOTIDE SEQUENCE [LARGE SCALE GENOMIC DNA]</scope>
    <source>
        <strain evidence="1">ATCC PRA-425</strain>
    </source>
</reference>
<evidence type="ECO:0000313" key="1">
    <source>
        <dbReference type="EMBL" id="KAF4654615.1"/>
    </source>
</evidence>
<proteinExistence type="predicted"/>
<feature type="non-terminal residue" evidence="1">
    <location>
        <position position="1"/>
    </location>
</feature>
<dbReference type="OrthoDB" id="10608557at2759"/>
<evidence type="ECO:0000313" key="2">
    <source>
        <dbReference type="Proteomes" id="UP000591131"/>
    </source>
</evidence>
<organism evidence="1 2">
    <name type="scientific">Perkinsus chesapeaki</name>
    <name type="common">Clam parasite</name>
    <name type="synonym">Perkinsus andrewsi</name>
    <dbReference type="NCBI Taxonomy" id="330153"/>
    <lineage>
        <taxon>Eukaryota</taxon>
        <taxon>Sar</taxon>
        <taxon>Alveolata</taxon>
        <taxon>Perkinsozoa</taxon>
        <taxon>Perkinsea</taxon>
        <taxon>Perkinsida</taxon>
        <taxon>Perkinsidae</taxon>
        <taxon>Perkinsus</taxon>
    </lineage>
</organism>
<gene>
    <name evidence="1" type="ORF">FOL47_009864</name>
</gene>
<dbReference type="AlphaFoldDB" id="A0A7J6L5Y6"/>
<keyword evidence="2" id="KW-1185">Reference proteome</keyword>
<accession>A0A7J6L5Y6</accession>
<dbReference type="Proteomes" id="UP000591131">
    <property type="component" value="Unassembled WGS sequence"/>
</dbReference>